<dbReference type="PANTHER" id="PTHR48090:SF7">
    <property type="entry name" value="RFBJ PROTEIN"/>
    <property type="match status" value="1"/>
</dbReference>
<dbReference type="InterPro" id="IPR007267">
    <property type="entry name" value="GtrA_DPMS_TM"/>
</dbReference>
<dbReference type="GO" id="GO:0000271">
    <property type="term" value="P:polysaccharide biosynthetic process"/>
    <property type="evidence" value="ECO:0007669"/>
    <property type="project" value="InterPro"/>
</dbReference>
<dbReference type="InterPro" id="IPR050256">
    <property type="entry name" value="Glycosyltransferase_2"/>
</dbReference>
<proteinExistence type="predicted"/>
<gene>
    <name evidence="8" type="ORF">PBAT_15145</name>
</gene>
<evidence type="ECO:0000256" key="3">
    <source>
        <dbReference type="ARBA" id="ARBA00022989"/>
    </source>
</evidence>
<keyword evidence="9" id="KW-1185">Reference proteome</keyword>
<keyword evidence="3 5" id="KW-1133">Transmembrane helix</keyword>
<evidence type="ECO:0000259" key="6">
    <source>
        <dbReference type="Pfam" id="PF00535"/>
    </source>
</evidence>
<keyword evidence="8" id="KW-0808">Transferase</keyword>
<dbReference type="CDD" id="cd04179">
    <property type="entry name" value="DPM_DPG-synthase_like"/>
    <property type="match status" value="1"/>
</dbReference>
<organism evidence="8 9">
    <name type="scientific">Paenibacillus antarcticus</name>
    <dbReference type="NCBI Taxonomy" id="253703"/>
    <lineage>
        <taxon>Bacteria</taxon>
        <taxon>Bacillati</taxon>
        <taxon>Bacillota</taxon>
        <taxon>Bacilli</taxon>
        <taxon>Bacillales</taxon>
        <taxon>Paenibacillaceae</taxon>
        <taxon>Paenibacillus</taxon>
    </lineage>
</organism>
<dbReference type="PANTHER" id="PTHR48090">
    <property type="entry name" value="UNDECAPRENYL-PHOSPHATE 4-DEOXY-4-FORMAMIDO-L-ARABINOSE TRANSFERASE-RELATED"/>
    <property type="match status" value="1"/>
</dbReference>
<dbReference type="InterPro" id="IPR029044">
    <property type="entry name" value="Nucleotide-diphossugar_trans"/>
</dbReference>
<comment type="subcellular location">
    <subcellularLocation>
        <location evidence="1">Membrane</location>
        <topology evidence="1">Multi-pass membrane protein</topology>
    </subcellularLocation>
</comment>
<dbReference type="OrthoDB" id="9810303at2"/>
<evidence type="ECO:0000256" key="5">
    <source>
        <dbReference type="SAM" id="Phobius"/>
    </source>
</evidence>
<feature type="domain" description="Glycosyltransferase 2-like" evidence="6">
    <location>
        <begin position="2"/>
        <end position="149"/>
    </location>
</feature>
<keyword evidence="2 5" id="KW-0812">Transmembrane</keyword>
<dbReference type="SUPFAM" id="SSF53448">
    <property type="entry name" value="Nucleotide-diphospho-sugar transferases"/>
    <property type="match status" value="1"/>
</dbReference>
<dbReference type="Proteomes" id="UP000077355">
    <property type="component" value="Unassembled WGS sequence"/>
</dbReference>
<dbReference type="Pfam" id="PF04138">
    <property type="entry name" value="GtrA_DPMS_TM"/>
    <property type="match status" value="1"/>
</dbReference>
<feature type="domain" description="GtrA/DPMS transmembrane" evidence="7">
    <location>
        <begin position="225"/>
        <end position="335"/>
    </location>
</feature>
<dbReference type="GO" id="GO:0016020">
    <property type="term" value="C:membrane"/>
    <property type="evidence" value="ECO:0007669"/>
    <property type="project" value="UniProtKB-SubCell"/>
</dbReference>
<dbReference type="AlphaFoldDB" id="A0A168MPK0"/>
<feature type="transmembrane region" description="Helical" evidence="5">
    <location>
        <begin position="246"/>
        <end position="265"/>
    </location>
</feature>
<dbReference type="RefSeq" id="WP_068650803.1">
    <property type="nucleotide sequence ID" value="NZ_CP043611.1"/>
</dbReference>
<feature type="transmembrane region" description="Helical" evidence="5">
    <location>
        <begin position="286"/>
        <end position="304"/>
    </location>
</feature>
<dbReference type="EMBL" id="LVJI01000019">
    <property type="protein sequence ID" value="OAB44912.1"/>
    <property type="molecule type" value="Genomic_DNA"/>
</dbReference>
<reference evidence="8 9" key="1">
    <citation type="submission" date="2016-03" db="EMBL/GenBank/DDBJ databases">
        <title>Draft genome sequence of Paenibacillus antarcticus CECT 5836.</title>
        <authorList>
            <person name="Shin S.-K."/>
            <person name="Yi H."/>
        </authorList>
    </citation>
    <scope>NUCLEOTIDE SEQUENCE [LARGE SCALE GENOMIC DNA]</scope>
    <source>
        <strain evidence="8 9">CECT 5836</strain>
    </source>
</reference>
<evidence type="ECO:0000256" key="1">
    <source>
        <dbReference type="ARBA" id="ARBA00004141"/>
    </source>
</evidence>
<evidence type="ECO:0000313" key="9">
    <source>
        <dbReference type="Proteomes" id="UP000077355"/>
    </source>
</evidence>
<protein>
    <submittedName>
        <fullName evidence="8">Glycosyl transferase family 2</fullName>
    </submittedName>
</protein>
<feature type="transmembrane region" description="Helical" evidence="5">
    <location>
        <begin position="215"/>
        <end position="240"/>
    </location>
</feature>
<comment type="caution">
    <text evidence="8">The sequence shown here is derived from an EMBL/GenBank/DDBJ whole genome shotgun (WGS) entry which is preliminary data.</text>
</comment>
<dbReference type="GO" id="GO:0016740">
    <property type="term" value="F:transferase activity"/>
    <property type="evidence" value="ECO:0007669"/>
    <property type="project" value="UniProtKB-KW"/>
</dbReference>
<evidence type="ECO:0000259" key="7">
    <source>
        <dbReference type="Pfam" id="PF04138"/>
    </source>
</evidence>
<dbReference type="InterPro" id="IPR001173">
    <property type="entry name" value="Glyco_trans_2-like"/>
</dbReference>
<evidence type="ECO:0000313" key="8">
    <source>
        <dbReference type="EMBL" id="OAB44912.1"/>
    </source>
</evidence>
<name>A0A168MPK0_9BACL</name>
<dbReference type="Gene3D" id="3.90.550.10">
    <property type="entry name" value="Spore Coat Polysaccharide Biosynthesis Protein SpsA, Chain A"/>
    <property type="match status" value="1"/>
</dbReference>
<feature type="transmembrane region" description="Helical" evidence="5">
    <location>
        <begin position="310"/>
        <end position="330"/>
    </location>
</feature>
<sequence length="336" mass="38566">MTILIPSYEPDERLLLLVYRLKELSDVDILVVDDGSGELYQHIFKVLETSGCTVLHHDTNRGKGGALKTGFHYLKDIGEQGNIICADSDGQHLPEDIMRISQELDEPGRHLMLGSRQFSGKVPFRSRFGNTLTRMVYSFTTGIKIHDTQTGLRGFPAHMLDWLCQIPGERFEYEMNMLLRAQKDGYAIDELFINTIYLEHNKSSHFRPLMDSISVYLPILLFSASSFLSGILDFILLLQIQYFTGNLFIAVLLSRICSSTFNFTMNRRYVFATSQDSTLRTSLTKYFTLAIIVLLLNYGVLFMYHEQLGMPLILAKLLTEASIFLISYWAQRRYVY</sequence>
<evidence type="ECO:0000256" key="4">
    <source>
        <dbReference type="ARBA" id="ARBA00023136"/>
    </source>
</evidence>
<keyword evidence="4 5" id="KW-0472">Membrane</keyword>
<accession>A0A168MPK0</accession>
<dbReference type="Pfam" id="PF00535">
    <property type="entry name" value="Glycos_transf_2"/>
    <property type="match status" value="1"/>
</dbReference>
<evidence type="ECO:0000256" key="2">
    <source>
        <dbReference type="ARBA" id="ARBA00022692"/>
    </source>
</evidence>